<sequence length="293" mass="33358">MASSLRDSVLEETKEQADAEKGNVALLQRPFAIEFWLYITFDAGDPFFDSTEREVEIRAWLAAQIREPLAAMGVVFKSTLLKFENKIHKPGPAFNFMMAAAYGDGADYLYRVNDDTRFVGAWAAQAIDALRRMQPPNVGVVGPICEQGNTAILTHDFTHRTHLDIFPSYYPPIFSDWWMDDWITRVYANRMRRGPFRVEHVIEYQGTRYAVDFTHQAKINSELSRGQMLITQWIKTHASKRAAPVSSPLRRISNKRIGRPLSSQPLNTRKLPVVGPVRKVGSRPRKYVAAVSD</sequence>
<evidence type="ECO:0000256" key="1">
    <source>
        <dbReference type="SAM" id="MobiDB-lite"/>
    </source>
</evidence>
<dbReference type="EMBL" id="HBIZ01061060">
    <property type="protein sequence ID" value="CAE0785250.1"/>
    <property type="molecule type" value="Transcribed_RNA"/>
</dbReference>
<accession>A0A7S4FBI4</accession>
<evidence type="ECO:0008006" key="3">
    <source>
        <dbReference type="Google" id="ProtNLM"/>
    </source>
</evidence>
<dbReference type="AlphaFoldDB" id="A0A7S4FBI4"/>
<protein>
    <recommendedName>
        <fullName evidence="3">Hexosyltransferase</fullName>
    </recommendedName>
</protein>
<dbReference type="InterPro" id="IPR029044">
    <property type="entry name" value="Nucleotide-diphossugar_trans"/>
</dbReference>
<name>A0A7S4FBI4_CHRCT</name>
<evidence type="ECO:0000313" key="2">
    <source>
        <dbReference type="EMBL" id="CAE0785250.1"/>
    </source>
</evidence>
<proteinExistence type="predicted"/>
<feature type="region of interest" description="Disordered" evidence="1">
    <location>
        <begin position="254"/>
        <end position="274"/>
    </location>
</feature>
<dbReference type="SUPFAM" id="SSF53448">
    <property type="entry name" value="Nucleotide-diphospho-sugar transferases"/>
    <property type="match status" value="1"/>
</dbReference>
<reference evidence="2" key="1">
    <citation type="submission" date="2021-01" db="EMBL/GenBank/DDBJ databases">
        <authorList>
            <person name="Corre E."/>
            <person name="Pelletier E."/>
            <person name="Niang G."/>
            <person name="Scheremetjew M."/>
            <person name="Finn R."/>
            <person name="Kale V."/>
            <person name="Holt S."/>
            <person name="Cochrane G."/>
            <person name="Meng A."/>
            <person name="Brown T."/>
            <person name="Cohen L."/>
        </authorList>
    </citation>
    <scope>NUCLEOTIDE SEQUENCE</scope>
    <source>
        <strain evidence="2">CCMP645</strain>
    </source>
</reference>
<gene>
    <name evidence="2" type="ORF">PCAR00345_LOCUS37958</name>
</gene>
<organism evidence="2">
    <name type="scientific">Chrysotila carterae</name>
    <name type="common">Marine alga</name>
    <name type="synonym">Syracosphaera carterae</name>
    <dbReference type="NCBI Taxonomy" id="13221"/>
    <lineage>
        <taxon>Eukaryota</taxon>
        <taxon>Haptista</taxon>
        <taxon>Haptophyta</taxon>
        <taxon>Prymnesiophyceae</taxon>
        <taxon>Isochrysidales</taxon>
        <taxon>Isochrysidaceae</taxon>
        <taxon>Chrysotila</taxon>
    </lineage>
</organism>